<sequence>MKAVQLGFLLLVVFCTSSQQLSKPGDPTYMAAVVEHKEAEGSSARQRASFASASFQKLIKDAGDVDIIVFPEHILNSRDTATFVPHESENVTPCYQTDYELFLIELSCSARSNGLYVVINVVEKELCANGVGSDALTPCPATGVRYFNTNVVFDRRGKVISRYRKSHLWRHEYVEISVLRTPDLSTFTTDFNVTFGHFICFDMLFYDPAVKLVSELKVTDIVYPTYWFSELPFLGAVQLQEGWAFGNDVNLLAADASQPDGRTTGSGIYAGRGGRLVAEIFEEPTTKLLISEVPKKEFGQLKPTFSPLFTPELKTQRVTGVATFKDYNVDIFESELLEDDFLNVERKLCHNSFCCSFSIARKVTTSSEVTSIDAKSYRYRIAAYWGNETTVIRVDRTEQATCALFACTNEDITSCGYIFPEFEEVINKHHFTELHISADFPAAPRGRRLIMPSTLNALFLPVSVSEFDWTESPEASPNPDKPILVDMNLLKAQNDLLTFAIWANYFTDLPSSHNLDHLHPNYTVPSTSGSSGIFIPSILCLFICLFLLL</sequence>
<gene>
    <name evidence="10" type="primary">LOC108049956</name>
    <name evidence="8" type="synonym">108049956</name>
</gene>
<comment type="similarity">
    <text evidence="1">Belongs to the carbon-nitrogen hydrolase superfamily. BTD/VNN family.</text>
</comment>
<feature type="transmembrane region" description="Helical" evidence="5">
    <location>
        <begin position="529"/>
        <end position="548"/>
    </location>
</feature>
<evidence type="ECO:0000256" key="5">
    <source>
        <dbReference type="SAM" id="Phobius"/>
    </source>
</evidence>
<evidence type="ECO:0000256" key="1">
    <source>
        <dbReference type="ARBA" id="ARBA00008225"/>
    </source>
</evidence>
<keyword evidence="9" id="KW-1185">Reference proteome</keyword>
<keyword evidence="5" id="KW-1133">Transmembrane helix</keyword>
<reference evidence="9" key="1">
    <citation type="journal article" date="2021" name="Elife">
        <title>Highly contiguous assemblies of 101 drosophilid genomes.</title>
        <authorList>
            <person name="Kim B.Y."/>
            <person name="Wang J.R."/>
            <person name="Miller D.E."/>
            <person name="Barmina O."/>
            <person name="Delaney E."/>
            <person name="Thompson A."/>
            <person name="Comeault A.A."/>
            <person name="Peede D."/>
            <person name="D'Agostino E.R."/>
            <person name="Pelaez J."/>
            <person name="Aguilar J.M."/>
            <person name="Haji D."/>
            <person name="Matsunaga T."/>
            <person name="Armstrong E.E."/>
            <person name="Zych M."/>
            <person name="Ogawa Y."/>
            <person name="Stamenkovic-Radak M."/>
            <person name="Jelic M."/>
            <person name="Veselinovic M.S."/>
            <person name="Tanaskovic M."/>
            <person name="Eric P."/>
            <person name="Gao J.J."/>
            <person name="Katoh T.K."/>
            <person name="Toda M.J."/>
            <person name="Watabe H."/>
            <person name="Watada M."/>
            <person name="Davis J.S."/>
            <person name="Moyle L.C."/>
            <person name="Manoli G."/>
            <person name="Bertolini E."/>
            <person name="Kostal V."/>
            <person name="Hawley R.S."/>
            <person name="Takahashi A."/>
            <person name="Jones C.D."/>
            <person name="Price D.K."/>
            <person name="Whiteman N."/>
            <person name="Kopp A."/>
            <person name="Matute D.R."/>
            <person name="Petrov D.A."/>
        </authorList>
    </citation>
    <scope>NUCLEOTIDE SEQUENCE [LARGE SCALE GENOMIC DNA]</scope>
</reference>
<keyword evidence="4" id="KW-0325">Glycoprotein</keyword>
<evidence type="ECO:0000256" key="4">
    <source>
        <dbReference type="ARBA" id="ARBA00023180"/>
    </source>
</evidence>
<protein>
    <submittedName>
        <fullName evidence="10">Vanin-like protein 1</fullName>
    </submittedName>
</protein>
<dbReference type="PANTHER" id="PTHR10609:SF14">
    <property type="entry name" value="BIOTINIDASE"/>
    <property type="match status" value="1"/>
</dbReference>
<feature type="chain" id="PRO_5027684739" evidence="6">
    <location>
        <begin position="19"/>
        <end position="549"/>
    </location>
</feature>
<dbReference type="GeneID" id="108049956"/>
<evidence type="ECO:0000256" key="2">
    <source>
        <dbReference type="ARBA" id="ARBA00022729"/>
    </source>
</evidence>
<dbReference type="Pfam" id="PF19018">
    <property type="entry name" value="Vanin_C"/>
    <property type="match status" value="1"/>
</dbReference>
<dbReference type="InterPro" id="IPR043957">
    <property type="entry name" value="Vanin_C"/>
</dbReference>
<dbReference type="PANTHER" id="PTHR10609">
    <property type="entry name" value="BIOTINIDASE-RELATED"/>
    <property type="match status" value="1"/>
</dbReference>
<reference evidence="10" key="2">
    <citation type="submission" date="2025-04" db="UniProtKB">
        <authorList>
            <consortium name="RefSeq"/>
        </authorList>
    </citation>
    <scope>IDENTIFICATION</scope>
</reference>
<dbReference type="OMA" id="HLWRHEY"/>
<keyword evidence="2 6" id="KW-0732">Signal</keyword>
<feature type="domain" description="CN hydrolase" evidence="7">
    <location>
        <begin position="29"/>
        <end position="295"/>
    </location>
</feature>
<keyword evidence="5" id="KW-0812">Transmembrane</keyword>
<dbReference type="Pfam" id="PF00795">
    <property type="entry name" value="CN_hydrolase"/>
    <property type="match status" value="1"/>
</dbReference>
<dbReference type="CDD" id="cd07567">
    <property type="entry name" value="biotinidase_like"/>
    <property type="match status" value="1"/>
</dbReference>
<dbReference type="AlphaFoldDB" id="A0A6P4FNP3"/>
<evidence type="ECO:0000313" key="8">
    <source>
        <dbReference type="EnsemblMetazoa" id="XP_016986856.1"/>
    </source>
</evidence>
<keyword evidence="3" id="KW-0378">Hydrolase</keyword>
<dbReference type="SUPFAM" id="SSF56317">
    <property type="entry name" value="Carbon-nitrogen hydrolase"/>
    <property type="match status" value="1"/>
</dbReference>
<evidence type="ECO:0000256" key="3">
    <source>
        <dbReference type="ARBA" id="ARBA00022801"/>
    </source>
</evidence>
<organism evidence="10">
    <name type="scientific">Drosophila rhopaloa</name>
    <name type="common">Fruit fly</name>
    <dbReference type="NCBI Taxonomy" id="1041015"/>
    <lineage>
        <taxon>Eukaryota</taxon>
        <taxon>Metazoa</taxon>
        <taxon>Ecdysozoa</taxon>
        <taxon>Arthropoda</taxon>
        <taxon>Hexapoda</taxon>
        <taxon>Insecta</taxon>
        <taxon>Pterygota</taxon>
        <taxon>Neoptera</taxon>
        <taxon>Endopterygota</taxon>
        <taxon>Diptera</taxon>
        <taxon>Brachycera</taxon>
        <taxon>Muscomorpha</taxon>
        <taxon>Ephydroidea</taxon>
        <taxon>Drosophilidae</taxon>
        <taxon>Drosophila</taxon>
        <taxon>Sophophora</taxon>
    </lineage>
</organism>
<dbReference type="InterPro" id="IPR040154">
    <property type="entry name" value="Biotinidase/VNN"/>
</dbReference>
<dbReference type="InterPro" id="IPR012101">
    <property type="entry name" value="Biotinidase-like_euk"/>
</dbReference>
<accession>A0A6P4FNP3</accession>
<dbReference type="PROSITE" id="PS50263">
    <property type="entry name" value="CN_HYDROLASE"/>
    <property type="match status" value="1"/>
</dbReference>
<evidence type="ECO:0000313" key="9">
    <source>
        <dbReference type="Proteomes" id="UP001652680"/>
    </source>
</evidence>
<dbReference type="OrthoDB" id="10250282at2759"/>
<dbReference type="RefSeq" id="XP_016986856.1">
    <property type="nucleotide sequence ID" value="XM_017131367.1"/>
</dbReference>
<keyword evidence="5" id="KW-0472">Membrane</keyword>
<evidence type="ECO:0000256" key="6">
    <source>
        <dbReference type="SAM" id="SignalP"/>
    </source>
</evidence>
<name>A0A6P4FNP3_DRORH</name>
<dbReference type="Proteomes" id="UP001652680">
    <property type="component" value="Unassembled WGS sequence"/>
</dbReference>
<dbReference type="InterPro" id="IPR003010">
    <property type="entry name" value="C-N_Hydrolase"/>
</dbReference>
<dbReference type="InterPro" id="IPR036526">
    <property type="entry name" value="C-N_Hydrolase_sf"/>
</dbReference>
<dbReference type="Gene3D" id="3.60.110.10">
    <property type="entry name" value="Carbon-nitrogen hydrolase"/>
    <property type="match status" value="1"/>
</dbReference>
<evidence type="ECO:0000259" key="7">
    <source>
        <dbReference type="PROSITE" id="PS50263"/>
    </source>
</evidence>
<dbReference type="EnsemblMetazoa" id="XM_017131367.1">
    <property type="protein sequence ID" value="XP_016986856.1"/>
    <property type="gene ID" value="LOC108049956"/>
</dbReference>
<feature type="signal peptide" evidence="6">
    <location>
        <begin position="1"/>
        <end position="18"/>
    </location>
</feature>
<evidence type="ECO:0000313" key="10">
    <source>
        <dbReference type="RefSeq" id="XP_016986856.1"/>
    </source>
</evidence>
<reference evidence="8" key="3">
    <citation type="submission" date="2025-05" db="UniProtKB">
        <authorList>
            <consortium name="EnsemblMetazoa"/>
        </authorList>
    </citation>
    <scope>IDENTIFICATION</scope>
</reference>
<dbReference type="GO" id="GO:0016811">
    <property type="term" value="F:hydrolase activity, acting on carbon-nitrogen (but not peptide) bonds, in linear amides"/>
    <property type="evidence" value="ECO:0007669"/>
    <property type="project" value="InterPro"/>
</dbReference>
<proteinExistence type="inferred from homology"/>